<reference evidence="2" key="1">
    <citation type="journal article" date="2023" name="Nat. Plants">
        <title>Single-cell RNA sequencing provides a high-resolution roadmap for understanding the multicellular compartmentation of specialized metabolism.</title>
        <authorList>
            <person name="Sun S."/>
            <person name="Shen X."/>
            <person name="Li Y."/>
            <person name="Li Y."/>
            <person name="Wang S."/>
            <person name="Li R."/>
            <person name="Zhang H."/>
            <person name="Shen G."/>
            <person name="Guo B."/>
            <person name="Wei J."/>
            <person name="Xu J."/>
            <person name="St-Pierre B."/>
            <person name="Chen S."/>
            <person name="Sun C."/>
        </authorList>
    </citation>
    <scope>NUCLEOTIDE SEQUENCE [LARGE SCALE GENOMIC DNA]</scope>
</reference>
<evidence type="ECO:0000313" key="2">
    <source>
        <dbReference type="Proteomes" id="UP001060085"/>
    </source>
</evidence>
<protein>
    <submittedName>
        <fullName evidence="1">Uncharacterized protein</fullName>
    </submittedName>
</protein>
<keyword evidence="2" id="KW-1185">Reference proteome</keyword>
<name>A0ACC0C5G3_CATRO</name>
<organism evidence="1 2">
    <name type="scientific">Catharanthus roseus</name>
    <name type="common">Madagascar periwinkle</name>
    <name type="synonym">Vinca rosea</name>
    <dbReference type="NCBI Taxonomy" id="4058"/>
    <lineage>
        <taxon>Eukaryota</taxon>
        <taxon>Viridiplantae</taxon>
        <taxon>Streptophyta</taxon>
        <taxon>Embryophyta</taxon>
        <taxon>Tracheophyta</taxon>
        <taxon>Spermatophyta</taxon>
        <taxon>Magnoliopsida</taxon>
        <taxon>eudicotyledons</taxon>
        <taxon>Gunneridae</taxon>
        <taxon>Pentapetalae</taxon>
        <taxon>asterids</taxon>
        <taxon>lamiids</taxon>
        <taxon>Gentianales</taxon>
        <taxon>Apocynaceae</taxon>
        <taxon>Rauvolfioideae</taxon>
        <taxon>Vinceae</taxon>
        <taxon>Catharanthinae</taxon>
        <taxon>Catharanthus</taxon>
    </lineage>
</organism>
<dbReference type="EMBL" id="CM044701">
    <property type="protein sequence ID" value="KAI5680130.1"/>
    <property type="molecule type" value="Genomic_DNA"/>
</dbReference>
<accession>A0ACC0C5G3</accession>
<proteinExistence type="predicted"/>
<evidence type="ECO:0000313" key="1">
    <source>
        <dbReference type="EMBL" id="KAI5680130.1"/>
    </source>
</evidence>
<dbReference type="Proteomes" id="UP001060085">
    <property type="component" value="Linkage Group LG01"/>
</dbReference>
<comment type="caution">
    <text evidence="1">The sequence shown here is derived from an EMBL/GenBank/DDBJ whole genome shotgun (WGS) entry which is preliminary data.</text>
</comment>
<sequence length="883" mass="98705">MATGEISSFKPKSHLGFMGLLSSAACEWFLIFLLFIDAVFSYLLTKFARYCKLQPPCPLCSRIDHVFEKNKTGYIRSLFCSNHREEISSLVSCHNHGKLADIRAMCEDCIMSFARSRKPTSESYRLLVGKLGVDIEDSGLKILHLSKSSLPDSLGPRTCSCCNRILRAKSNTQRLLQVNPVGYGASKANVKPPLPRVPGRSRFSRRENMKKLRDKFVAPMTPRPAASAGIDQLSHVGYTELKITSDSESEFPFSDDDEVTFAFRGKSDFYTEFQQGSKKLPRVDSDESDASKQMHHTSEPLPSLLDQPVQLESSEHNIMNSSGPGAFVQHGLEEIQWSHPNPKPDLSALPELISLDDVPQLEESAISSAFVTSPSDLPMLSELISSNTVISPPSVVEVSEKSPDITATSDAGNLSVVTQTTITRLLNDRCPRMPNNLNSDDPLALSSSERKASDVFVDTLATSNPGKHEEHLKSLSLLSSPGLDSPSKDTSPRIHDPDDGFQRSDTPTSSDAMDMMQMAVALERHDSAHESTDGVTVKEIEGETILDRLKRQIEYDRKCMKALFKELEEERSAAAVAANQAMAMITRLQEEKASLHMEALQYLRMMEEQAEYDMEALERANDLLAEKEKEMQDLEAELEIYRYKFLDDPVVDELWEGSSDKKEDKRTADYHQTAPTENVPNATYLSKLTNTSKSIDTMKQGSNLASNFEDEKLYILQCLKQLEWKLHELYGNGALNLSNGGYSTKVTGEVDNLEEFLDDEGKQTVRTEGENDLPIRSDLTPSNGSFQERSANLVEEHLVCEQSDDPDSHLHKLSSHGGEVKLDTFRGEINYLKDRLEALESGSDILNHALNTLRNGNDGLQFIQEIAHQLQELRKIEFKKSYL</sequence>
<gene>
    <name evidence="1" type="ORF">M9H77_01357</name>
</gene>